<dbReference type="Pfam" id="PF13385">
    <property type="entry name" value="Laminin_G_3"/>
    <property type="match status" value="1"/>
</dbReference>
<dbReference type="Gene3D" id="2.60.40.2810">
    <property type="match status" value="1"/>
</dbReference>
<keyword evidence="2" id="KW-1185">Reference proteome</keyword>
<dbReference type="Pfam" id="PF04151">
    <property type="entry name" value="PPC"/>
    <property type="match status" value="2"/>
</dbReference>
<comment type="caution">
    <text evidence="1">The sequence shown here is derived from an EMBL/GenBank/DDBJ whole genome shotgun (WGS) entry which is preliminary data.</text>
</comment>
<evidence type="ECO:0000313" key="2">
    <source>
        <dbReference type="Proteomes" id="UP001548189"/>
    </source>
</evidence>
<dbReference type="Pfam" id="PF17963">
    <property type="entry name" value="Big_9"/>
    <property type="match status" value="1"/>
</dbReference>
<gene>
    <name evidence="1" type="ORF">ABVT43_19705</name>
</gene>
<reference evidence="1 2" key="1">
    <citation type="submission" date="2024-06" db="EMBL/GenBank/DDBJ databases">
        <authorList>
            <person name="Li F."/>
        </authorList>
    </citation>
    <scope>NUCLEOTIDE SEQUENCE [LARGE SCALE GENOMIC DNA]</scope>
    <source>
        <strain evidence="1 2">GXAS 311</strain>
    </source>
</reference>
<dbReference type="InterPro" id="IPR013320">
    <property type="entry name" value="ConA-like_dom_sf"/>
</dbReference>
<dbReference type="SUPFAM" id="SSF49899">
    <property type="entry name" value="Concanavalin A-like lectins/glucanases"/>
    <property type="match status" value="1"/>
</dbReference>
<sequence length="897" mass="97502">MYKIITATIMLFTVGSAQAILPDNLTVNIGDVTNDGKRDRLILKKRSVRAANFRLQVWEQNSYQEITPPEVRTYRGYVESDPSLTVTANIEPGNKLNAIFSDGRHSNVDIEINNKKINVSGDSGTAEPGTGNQVISRSVDRTSPTNSGYIIPKYTMRRIRLGAEIQYSIYNHFKSIDKALARIEQRINDNDFFYARDMGIAWELGEVVIRKDDFTGNYMTEWKNKVNQNNQNNLNLVYQFKKSGGGSAGGRIFQANNANHVVFGNIGSLKIQSASLGHEAAHQFGAGHKSSWGDTMTSAESAIGTSTVQRMIDHSHVAHEAAAPAIIYGAKLPPHAMEDFANTNQDQSVDINLLENDYDGNGDSISIARIDNSSEKGGVITNLGNGNVRYTPPSGYLGMDTFKYHVKDNSGLTNRHGSVKVYVRNNGLASHFKLDETSGSIAYDSGVYQADCQLEKGIRFSNSTSGAIGRALRNNKTKTNARVSCAGVGDPLDGSLSASLWVKYDQVPSDRGVLISKGGAVISNRVETPRGGWSISHLKNGAGWTFNGNLQRDRIDNSTEMFDRTSKNNIQANTWYHLVMVMDRSSGKVRAWVNNQEVSNSKNGSNIADGLIENYYPLRLFNAADDDASSPSILDDVRIYNKALTAADVNALYNKQEIPGDNTPAPIPTDGQLENGKAIDIATPADGSNLEFYIDVPANAADLKFTMSGGQNTSGDADIMVAHDRKPTPNNNDCRPYKSGNNEECVFNEPQSGRWHVVVENYNTYKNVSLVASYQSAGTNTSGDFDACNGASATTNSGELKNNQAVCVGAASNTSSFYTYVEKGTSSVKIELAGGTGNADIYALTGTWPTDSIYDASSIQSGNNESMTISNPPEGWLYITVVSNPNHGDTSLRVSHH</sequence>
<dbReference type="Pfam" id="PF13582">
    <property type="entry name" value="Reprolysin_3"/>
    <property type="match status" value="1"/>
</dbReference>
<accession>A0ABV2BZK7</accession>
<dbReference type="Gene3D" id="2.60.120.380">
    <property type="match status" value="2"/>
</dbReference>
<dbReference type="Proteomes" id="UP001548189">
    <property type="component" value="Unassembled WGS sequence"/>
</dbReference>
<dbReference type="InterPro" id="IPR007280">
    <property type="entry name" value="Peptidase_C_arc/bac"/>
</dbReference>
<evidence type="ECO:0000313" key="1">
    <source>
        <dbReference type="EMBL" id="MET1257372.1"/>
    </source>
</evidence>
<protein>
    <submittedName>
        <fullName evidence="1">Pre-peptidase C-terminal domain-containing protein</fullName>
    </submittedName>
</protein>
<dbReference type="Gene3D" id="2.60.120.200">
    <property type="match status" value="1"/>
</dbReference>
<dbReference type="EMBL" id="JBEVCJ010000053">
    <property type="protein sequence ID" value="MET1257372.1"/>
    <property type="molecule type" value="Genomic_DNA"/>
</dbReference>
<name>A0ABV2BZK7_9GAMM</name>
<organism evidence="1 2">
    <name type="scientific">Aliikangiella maris</name>
    <dbReference type="NCBI Taxonomy" id="3162458"/>
    <lineage>
        <taxon>Bacteria</taxon>
        <taxon>Pseudomonadati</taxon>
        <taxon>Pseudomonadota</taxon>
        <taxon>Gammaproteobacteria</taxon>
        <taxon>Oceanospirillales</taxon>
        <taxon>Pleioneaceae</taxon>
        <taxon>Aliikangiella</taxon>
    </lineage>
</organism>
<proteinExistence type="predicted"/>